<dbReference type="RefSeq" id="WP_183409317.1">
    <property type="nucleotide sequence ID" value="NZ_JACHWY010000001.1"/>
</dbReference>
<keyword evidence="3" id="KW-1185">Reference proteome</keyword>
<sequence>MSYRQSLYSLILTLLIVITPLSLAAAPYEIGGRLNIEGFRVFVSDKGFGEDFADVNLHMATKVWTLLGEPVQMCTGWWELNALNVEGQRFTMRELPTEVANAIRIWGGEFWLPFDSKQNTGFDYIKCDPGSFWGPGVKKASFNVPESRGWDKQFYTFSMATGYALKSATPRSSDYAKNILKRGQALFRDELYGSDTVKIEGLRLDIGAVYRWLNEYREASIQEQEQSVSKNQESAPDDFDALFKQVDQAKSLKTTKREHSGKSTQRQRVADAMTRSRDNYEKRIASRDCGKIPSDSKAYNNLFTFIQTQRRGHQDCSKEELRPSRGSNNLVGFKDAAGNWAIQPRFTRVRPFSEGLAAALEYPCRHKQYSFSDTPYCYWGYIDRTGHWQIPPRFLEAYPFIDGLAIARQPFAITKDYRYRYPYTIRASNRGQQNGWSGTRPQPLYGIIAKSGKWHVPPTYTDVSAQSRHARRFGRWFGKCPNNISGDDGGYCEIERNGVVAFMPLGPYSQIKLMERGYLFSDKFEDSDFGAIVSMCQKMGLKTFIPVHEYKIQRELNISELPSNDKRWQHYRSDRISPITGEYGSYLKQVLCTWE</sequence>
<proteinExistence type="predicted"/>
<dbReference type="Pfam" id="PF14903">
    <property type="entry name" value="WG_beta_rep"/>
    <property type="match status" value="2"/>
</dbReference>
<accession>A0A7W4W4C2</accession>
<name>A0A7W4W4C2_9GAMM</name>
<gene>
    <name evidence="2" type="ORF">FHR99_000870</name>
</gene>
<dbReference type="InterPro" id="IPR032774">
    <property type="entry name" value="WG_beta_rep"/>
</dbReference>
<dbReference type="Proteomes" id="UP000537130">
    <property type="component" value="Unassembled WGS sequence"/>
</dbReference>
<dbReference type="AlphaFoldDB" id="A0A7W4W4C2"/>
<comment type="caution">
    <text evidence="2">The sequence shown here is derived from an EMBL/GenBank/DDBJ whole genome shotgun (WGS) entry which is preliminary data.</text>
</comment>
<reference evidence="2 3" key="1">
    <citation type="submission" date="2020-08" db="EMBL/GenBank/DDBJ databases">
        <title>Genomic Encyclopedia of Type Strains, Phase III (KMG-III): the genomes of soil and plant-associated and newly described type strains.</title>
        <authorList>
            <person name="Whitman W."/>
        </authorList>
    </citation>
    <scope>NUCLEOTIDE SEQUENCE [LARGE SCALE GENOMIC DNA]</scope>
    <source>
        <strain evidence="2 3">CECT 8654</strain>
    </source>
</reference>
<organism evidence="2 3">
    <name type="scientific">Litorivivens lipolytica</name>
    <dbReference type="NCBI Taxonomy" id="1524264"/>
    <lineage>
        <taxon>Bacteria</taxon>
        <taxon>Pseudomonadati</taxon>
        <taxon>Pseudomonadota</taxon>
        <taxon>Gammaproteobacteria</taxon>
        <taxon>Litorivivens</taxon>
    </lineage>
</organism>
<evidence type="ECO:0000256" key="1">
    <source>
        <dbReference type="SAM" id="MobiDB-lite"/>
    </source>
</evidence>
<protein>
    <submittedName>
        <fullName evidence="2">Uncharacterized protein</fullName>
    </submittedName>
</protein>
<evidence type="ECO:0000313" key="2">
    <source>
        <dbReference type="EMBL" id="MBB3046634.1"/>
    </source>
</evidence>
<dbReference type="EMBL" id="JACHWY010000001">
    <property type="protein sequence ID" value="MBB3046634.1"/>
    <property type="molecule type" value="Genomic_DNA"/>
</dbReference>
<evidence type="ECO:0000313" key="3">
    <source>
        <dbReference type="Proteomes" id="UP000537130"/>
    </source>
</evidence>
<feature type="region of interest" description="Disordered" evidence="1">
    <location>
        <begin position="251"/>
        <end position="277"/>
    </location>
</feature>